<sequence>MARGHAGPGKRRALDKSTFLGQVMDALERTKARIRAKGEHPFRVLKCQFGYCKTPYRGLAKNGAQLNVLFALLNLWLVRKALLAATG</sequence>
<evidence type="ECO:0000313" key="2">
    <source>
        <dbReference type="Proteomes" id="UP000318294"/>
    </source>
</evidence>
<dbReference type="Proteomes" id="UP000318294">
    <property type="component" value="Unassembled WGS sequence"/>
</dbReference>
<gene>
    <name evidence="1" type="ORF">Tchar_02658</name>
</gene>
<protein>
    <recommendedName>
        <fullName evidence="3">Transposase DDE domain protein</fullName>
    </recommendedName>
</protein>
<comment type="caution">
    <text evidence="1">The sequence shown here is derived from an EMBL/GenBank/DDBJ whole genome shotgun (WGS) entry which is preliminary data.</text>
</comment>
<dbReference type="PANTHER" id="PTHR35604">
    <property type="entry name" value="TRANSPOSASE INSH FOR INSERTION SEQUENCE ELEMENT IS5A-RELATED"/>
    <property type="match status" value="1"/>
</dbReference>
<dbReference type="AlphaFoldDB" id="A0A554WZ38"/>
<dbReference type="PANTHER" id="PTHR35604:SF2">
    <property type="entry name" value="TRANSPOSASE INSH FOR INSERTION SEQUENCE ELEMENT IS5A-RELATED"/>
    <property type="match status" value="1"/>
</dbReference>
<evidence type="ECO:0008006" key="3">
    <source>
        <dbReference type="Google" id="ProtNLM"/>
    </source>
</evidence>
<reference evidence="1 2" key="1">
    <citation type="submission" date="2019-07" db="EMBL/GenBank/DDBJ databases">
        <title>Tepidimonas charontis SPSP-6 draft genome.</title>
        <authorList>
            <person name="Da Costa M.S."/>
            <person name="Froufe H.J.C."/>
            <person name="Egas C."/>
            <person name="Albuquerque L."/>
        </authorList>
    </citation>
    <scope>NUCLEOTIDE SEQUENCE [LARGE SCALE GENOMIC DNA]</scope>
    <source>
        <strain evidence="1 2">SPSP-6</strain>
    </source>
</reference>
<organism evidence="1 2">
    <name type="scientific">Tepidimonas charontis</name>
    <dbReference type="NCBI Taxonomy" id="2267262"/>
    <lineage>
        <taxon>Bacteria</taxon>
        <taxon>Pseudomonadati</taxon>
        <taxon>Pseudomonadota</taxon>
        <taxon>Betaproteobacteria</taxon>
        <taxon>Burkholderiales</taxon>
        <taxon>Tepidimonas</taxon>
    </lineage>
</organism>
<name>A0A554WZ38_9BURK</name>
<evidence type="ECO:0000313" key="1">
    <source>
        <dbReference type="EMBL" id="TSE28840.1"/>
    </source>
</evidence>
<proteinExistence type="predicted"/>
<accession>A0A554WZ38</accession>
<keyword evidence="2" id="KW-1185">Reference proteome</keyword>
<dbReference type="EMBL" id="VJON01000082">
    <property type="protein sequence ID" value="TSE28840.1"/>
    <property type="molecule type" value="Genomic_DNA"/>
</dbReference>